<accession>A0ABS9MIJ3</accession>
<feature type="transmembrane region" description="Helical" evidence="8">
    <location>
        <begin position="181"/>
        <end position="200"/>
    </location>
</feature>
<feature type="transmembrane region" description="Helical" evidence="8">
    <location>
        <begin position="90"/>
        <end position="111"/>
    </location>
</feature>
<dbReference type="Pfam" id="PF03023">
    <property type="entry name" value="MurJ"/>
    <property type="match status" value="1"/>
</dbReference>
<keyword evidence="5" id="KW-0573">Peptidoglycan synthesis</keyword>
<keyword evidence="10" id="KW-1185">Reference proteome</keyword>
<comment type="subcellular location">
    <subcellularLocation>
        <location evidence="1">Cell membrane</location>
        <topology evidence="1">Multi-pass membrane protein</topology>
    </subcellularLocation>
</comment>
<dbReference type="InterPro" id="IPR050833">
    <property type="entry name" value="Poly_Biosynth_Transport"/>
</dbReference>
<dbReference type="Proteomes" id="UP001298681">
    <property type="component" value="Unassembled WGS sequence"/>
</dbReference>
<feature type="transmembrane region" description="Helical" evidence="8">
    <location>
        <begin position="393"/>
        <end position="416"/>
    </location>
</feature>
<evidence type="ECO:0000256" key="2">
    <source>
        <dbReference type="ARBA" id="ARBA00022475"/>
    </source>
</evidence>
<feature type="transmembrane region" description="Helical" evidence="8">
    <location>
        <begin position="340"/>
        <end position="361"/>
    </location>
</feature>
<evidence type="ECO:0000256" key="6">
    <source>
        <dbReference type="ARBA" id="ARBA00022989"/>
    </source>
</evidence>
<protein>
    <submittedName>
        <fullName evidence="9">Polysaccharide biosynthesis C-terminal domain-containing protein</fullName>
    </submittedName>
</protein>
<feature type="transmembrane region" description="Helical" evidence="8">
    <location>
        <begin position="304"/>
        <end position="328"/>
    </location>
</feature>
<proteinExistence type="predicted"/>
<dbReference type="PANTHER" id="PTHR30250:SF11">
    <property type="entry name" value="O-ANTIGEN TRANSPORTER-RELATED"/>
    <property type="match status" value="1"/>
</dbReference>
<organism evidence="9 10">
    <name type="scientific">Anaeromassilibacillus senegalensis</name>
    <dbReference type="NCBI Taxonomy" id="1673717"/>
    <lineage>
        <taxon>Bacteria</taxon>
        <taxon>Bacillati</taxon>
        <taxon>Bacillota</taxon>
        <taxon>Clostridia</taxon>
        <taxon>Eubacteriales</taxon>
        <taxon>Acutalibacteraceae</taxon>
        <taxon>Anaeromassilibacillus</taxon>
    </lineage>
</organism>
<feature type="transmembrane region" description="Helical" evidence="8">
    <location>
        <begin position="20"/>
        <end position="44"/>
    </location>
</feature>
<evidence type="ECO:0000256" key="7">
    <source>
        <dbReference type="ARBA" id="ARBA00023136"/>
    </source>
</evidence>
<sequence length="441" mass="48780">MKDTEKKPKRLHSDIVRDSINTFGTNVIGSLLSIISAFFVLGVLDPAVKGQYNQVQLVGNGLFTLFGFSINAAMIYFVSRYKIKNTKKAIAKLTVAMSALILAAGAVAVLFMKEIFFSGSTAFYCWAAVVYGLFSFLMNVCLAILRGENKFKMFNTINLLQKVLLTAFMFSMLVWPSAMLLVTSMIGIQVLMILFAMYGIKRWNGKEPDPAPEDDHSVQTGAMFRYSLKSHVSNVMTYINSYLGSYIVNAVYSLSTFGIYNAAVTMMQQVWLLPDAVSQVIMSRIAAMHEKDDKVRLTLMSCKVVTYITIVCAVLLVLVAQVFVPIVFPKYVEAIAPLRYLIIGSIFICYAKVLANSIAAYGKPELNILPTIIGIIVNLSLSFVLIPPMGVNGIALATSASLTAQGFTSMVIFCLFTHTPFYRLLIPNGEEIRSVKQIFKK</sequence>
<keyword evidence="6 8" id="KW-1133">Transmembrane helix</keyword>
<gene>
    <name evidence="9" type="ORF">L0P57_06745</name>
</gene>
<dbReference type="InterPro" id="IPR004268">
    <property type="entry name" value="MurJ"/>
</dbReference>
<evidence type="ECO:0000313" key="9">
    <source>
        <dbReference type="EMBL" id="MCG4610630.1"/>
    </source>
</evidence>
<feature type="transmembrane region" description="Helical" evidence="8">
    <location>
        <begin position="56"/>
        <end position="78"/>
    </location>
</feature>
<keyword evidence="3 8" id="KW-0812">Transmembrane</keyword>
<comment type="caution">
    <text evidence="9">The sequence shown here is derived from an EMBL/GenBank/DDBJ whole genome shotgun (WGS) entry which is preliminary data.</text>
</comment>
<keyword evidence="7 8" id="KW-0472">Membrane</keyword>
<feature type="transmembrane region" description="Helical" evidence="8">
    <location>
        <begin position="123"/>
        <end position="145"/>
    </location>
</feature>
<feature type="transmembrane region" description="Helical" evidence="8">
    <location>
        <begin position="368"/>
        <end position="387"/>
    </location>
</feature>
<reference evidence="9 10" key="1">
    <citation type="submission" date="2022-01" db="EMBL/GenBank/DDBJ databases">
        <title>Collection of gut derived symbiotic bacterial strains cultured from healthy donors.</title>
        <authorList>
            <person name="Lin H."/>
            <person name="Kohout C."/>
            <person name="Waligurski E."/>
            <person name="Pamer E.G."/>
        </authorList>
    </citation>
    <scope>NUCLEOTIDE SEQUENCE [LARGE SCALE GENOMIC DNA]</scope>
    <source>
        <strain evidence="9 10">DFI.7.58</strain>
    </source>
</reference>
<evidence type="ECO:0000313" key="10">
    <source>
        <dbReference type="Proteomes" id="UP001298681"/>
    </source>
</evidence>
<evidence type="ECO:0000256" key="1">
    <source>
        <dbReference type="ARBA" id="ARBA00004651"/>
    </source>
</evidence>
<keyword evidence="2" id="KW-1003">Cell membrane</keyword>
<dbReference type="EMBL" id="JAKNHQ010000007">
    <property type="protein sequence ID" value="MCG4610630.1"/>
    <property type="molecule type" value="Genomic_DNA"/>
</dbReference>
<dbReference type="PANTHER" id="PTHR30250">
    <property type="entry name" value="PST FAMILY PREDICTED COLANIC ACID TRANSPORTER"/>
    <property type="match status" value="1"/>
</dbReference>
<evidence type="ECO:0000256" key="4">
    <source>
        <dbReference type="ARBA" id="ARBA00022960"/>
    </source>
</evidence>
<evidence type="ECO:0000256" key="3">
    <source>
        <dbReference type="ARBA" id="ARBA00022692"/>
    </source>
</evidence>
<dbReference type="RefSeq" id="WP_191405319.1">
    <property type="nucleotide sequence ID" value="NZ_JAKNHQ010000007.1"/>
</dbReference>
<keyword evidence="4" id="KW-0133">Cell shape</keyword>
<evidence type="ECO:0000256" key="8">
    <source>
        <dbReference type="SAM" id="Phobius"/>
    </source>
</evidence>
<name>A0ABS9MIJ3_9FIRM</name>
<evidence type="ECO:0000256" key="5">
    <source>
        <dbReference type="ARBA" id="ARBA00022984"/>
    </source>
</evidence>